<evidence type="ECO:0000313" key="2">
    <source>
        <dbReference type="EMBL" id="OQR68449.1"/>
    </source>
</evidence>
<dbReference type="InParanoid" id="A0A1V9X4B4"/>
<dbReference type="EMBL" id="MNPL01024633">
    <property type="protein sequence ID" value="OQR68449.1"/>
    <property type="molecule type" value="Genomic_DNA"/>
</dbReference>
<keyword evidence="1" id="KW-1133">Transmembrane helix</keyword>
<accession>A0A1V9X4B4</accession>
<proteinExistence type="predicted"/>
<keyword evidence="3" id="KW-1185">Reference proteome</keyword>
<evidence type="ECO:0000313" key="3">
    <source>
        <dbReference type="Proteomes" id="UP000192247"/>
    </source>
</evidence>
<gene>
    <name evidence="2" type="ORF">BIW11_12907</name>
</gene>
<sequence>MKTLWIAYMFGFVVIAMGGGLTTNFGVNDSFGGYQSYHAPISQVNTISAPGFVKTIVSPVSTTSYTKIATAPTSTTISYAAPA</sequence>
<dbReference type="OrthoDB" id="7493332at2759"/>
<feature type="transmembrane region" description="Helical" evidence="1">
    <location>
        <begin position="6"/>
        <end position="27"/>
    </location>
</feature>
<name>A0A1V9X4B4_9ACAR</name>
<reference evidence="2 3" key="1">
    <citation type="journal article" date="2017" name="Gigascience">
        <title>Draft genome of the honey bee ectoparasitic mite, Tropilaelaps mercedesae, is shaped by the parasitic life history.</title>
        <authorList>
            <person name="Dong X."/>
            <person name="Armstrong S.D."/>
            <person name="Xia D."/>
            <person name="Makepeace B.L."/>
            <person name="Darby A.C."/>
            <person name="Kadowaki T."/>
        </authorList>
    </citation>
    <scope>NUCLEOTIDE SEQUENCE [LARGE SCALE GENOMIC DNA]</scope>
    <source>
        <strain evidence="2">Wuxi-XJTLU</strain>
    </source>
</reference>
<dbReference type="AlphaFoldDB" id="A0A1V9X4B4"/>
<feature type="non-terminal residue" evidence="2">
    <location>
        <position position="83"/>
    </location>
</feature>
<protein>
    <submittedName>
        <fullName evidence="2">Uncharacterized protein</fullName>
    </submittedName>
</protein>
<comment type="caution">
    <text evidence="2">The sequence shown here is derived from an EMBL/GenBank/DDBJ whole genome shotgun (WGS) entry which is preliminary data.</text>
</comment>
<evidence type="ECO:0000256" key="1">
    <source>
        <dbReference type="SAM" id="Phobius"/>
    </source>
</evidence>
<organism evidence="2 3">
    <name type="scientific">Tropilaelaps mercedesae</name>
    <dbReference type="NCBI Taxonomy" id="418985"/>
    <lineage>
        <taxon>Eukaryota</taxon>
        <taxon>Metazoa</taxon>
        <taxon>Ecdysozoa</taxon>
        <taxon>Arthropoda</taxon>
        <taxon>Chelicerata</taxon>
        <taxon>Arachnida</taxon>
        <taxon>Acari</taxon>
        <taxon>Parasitiformes</taxon>
        <taxon>Mesostigmata</taxon>
        <taxon>Gamasina</taxon>
        <taxon>Dermanyssoidea</taxon>
        <taxon>Laelapidae</taxon>
        <taxon>Tropilaelaps</taxon>
    </lineage>
</organism>
<keyword evidence="1" id="KW-0472">Membrane</keyword>
<keyword evidence="1" id="KW-0812">Transmembrane</keyword>
<dbReference type="Proteomes" id="UP000192247">
    <property type="component" value="Unassembled WGS sequence"/>
</dbReference>